<dbReference type="EMBL" id="BKCJ010008944">
    <property type="protein sequence ID" value="GEU84666.1"/>
    <property type="molecule type" value="Genomic_DNA"/>
</dbReference>
<proteinExistence type="predicted"/>
<feature type="domain" description="Retroviral polymerase SH3-like" evidence="7">
    <location>
        <begin position="685"/>
        <end position="736"/>
    </location>
</feature>
<dbReference type="Pfam" id="PF13976">
    <property type="entry name" value="gag_pre-integrs"/>
    <property type="match status" value="1"/>
</dbReference>
<feature type="region of interest" description="Disordered" evidence="4">
    <location>
        <begin position="1357"/>
        <end position="1407"/>
    </location>
</feature>
<dbReference type="GO" id="GO:0016787">
    <property type="term" value="F:hydrolase activity"/>
    <property type="evidence" value="ECO:0007669"/>
    <property type="project" value="UniProtKB-KW"/>
</dbReference>
<feature type="compositionally biased region" description="Basic residues" evidence="4">
    <location>
        <begin position="1385"/>
        <end position="1396"/>
    </location>
</feature>
<name>A0A6L2NEG0_TANCI</name>
<dbReference type="Pfam" id="PF07727">
    <property type="entry name" value="RVT_2"/>
    <property type="match status" value="1"/>
</dbReference>
<comment type="caution">
    <text evidence="8">The sequence shown here is derived from an EMBL/GenBank/DDBJ whole genome shotgun (WGS) entry which is preliminary data.</text>
</comment>
<protein>
    <submittedName>
        <fullName evidence="8">Putative ribonuclease H-like domain-containing protein</fullName>
    </submittedName>
</protein>
<feature type="compositionally biased region" description="Basic and acidic residues" evidence="4">
    <location>
        <begin position="818"/>
        <end position="838"/>
    </location>
</feature>
<evidence type="ECO:0000259" key="5">
    <source>
        <dbReference type="Pfam" id="PF07727"/>
    </source>
</evidence>
<sequence length="1796" mass="202884">MFWEPQVVSEPKKKLSIRRTHLDLQLYLPYMMSREEPTPPMAPVESPQMVSSVKLPILKKGEYTLWSLMIEQYLTNTNYGLWQVIMNGDEPVQTTRVENGVETEVPPKTTQAILARQRERKAKSIMLLAIPDEYQLRFHTIKDAKSLWAAIKKDTNNINEVNTANGVSIAAGHSSSGQASSLSYTDDLMFLFFASQSNSPQVDDEDLEQIDNDDLEEMDLKWEVAMLSMRVKRFYKKTRRMLNFNSKEPIGNWNGDARYRNRDNNKRTVPVESSDALVVQENALIIQDGLGYDWSYIAQEEPTEFSLMAYTSGSNTEANLEIIAYQLGLESVEAQLIIYQKNEVVYEENIIVLEFEVKDKDKTALGYGDQLSKNDSEVLPSVFDIRSSDGDDNSINDRFKKADGYHAVPPPLTRNYMPPITDSSFAGLDDSLYRPTANKASASISKGEPSVIKTSNISAGLPKVDSVRTSGVIIEDWGNPQQALNYNGMFDSGCSRHMTGNKALLTDYQDIDGGLLPLVEVLNVELKFNLFSVLQMCDKKNSVLFTEFECLVLSPDFKLIDESQVLLRVPIQNNMYNFDLKNVVPSGDLTCLFTKATNVESNLWHRRLGHVNFKTMNKLVKGNLVRGLPSKTFENDHTCVACHKGKQHKASCKAKLVSSIKQPLKMLHMDLFGLTSIRSIDRKTYCLVVTDDISNFDGKAKEGFLVGYSVNSKAFRVFNTQTKKVKDNLHVNILDNKPNVVGQGPNWLFDIDSLANSMTYQPVNAGNQANKNVGHQEVNGDSGLKKKVDVGHTKQEKVSTQQYIMFPLWSSISSSYKSSDDNARDNIADDAAGKEKVQEPVSEYDQALKNVLERMMNQEKEATEQSDDVKKEFQAQCNSQLLQEKVTRYISTNSITTISTPVNTASASRTFIPLHDPLMPELEDTAEIQTSGIFCSTYDEDDLETNNHFYADESVGTEADFNNMDLPLFQPPCFVDPEYPDVVYEVEKALYGLHQAPRAWYETLSTYLLDNGFHKGQIDKTLFIKRLKGKLTFFLGLQVQQKENGISINQDKYVGEIMKKFGFFSIRSASFPMETHKPLAKDENVTMRVPAWIGNAQQEVVKFLMIDYGYNFMQTKIHVDNESAICVIKNPIYHSKTKYIKIRHHFIRDSYEKRLVEMVKIHTDNNVVDLLTKAFDENSKEVRKLRYLSMVVPLKKVGDEAVHKELGDRMERAVITASSLEAEQDNEQFRQTVALSTIKDIVMAITATIDRNVKVLNTEASIRRHLKLGDSKEDEDAEDPSKQGRSLIEELDMDVDISLVPPHAVDQGRKSDDTQNQVGFKLSHFKGMSYEDIRPIFKKVWDQIYSFVPMNSKLEVQTSKRTVQEVERQSTEKEHGKKSDDSSKPTRKKTLARKRAGGNDSQESVKKQKLEVDIEKKELKAYLDIVPEDEFVMEVESLVTKADASSKNYKIFSEMLDDFDRQDVMDLHRLVKERNTTTSPEDQDSLNAAAGGNLLEKSHQDALTIIENKSKVHNSRSKPIASPVNACDNHSSSELAKLAHAVNHQTSACLAAGGNTFPEYRDNIQGYVSAATCNYNQGNPGYRPQGVANQMRPPGSGTLPDNTIANPNGKLKAITTRSGLVTDGPTIPNPPKSVNPEEDECVEEMYTDPIHADTTFSANSLLEEFADEFALISYPPDYDDNRTCDIESDIREIEFLLYQGEDSDFKDSIDQSVLTHCDDLFVDPTPEMFIEEQPLDYSFPPRFDVYPDDFLEIEFDATFDDDSFDSEGEKIKEAKLLIDQLDLHCDILSKCDSFNS</sequence>
<keyword evidence="3" id="KW-0175">Coiled coil</keyword>
<dbReference type="CDD" id="cd09272">
    <property type="entry name" value="RNase_HI_RT_Ty1"/>
    <property type="match status" value="1"/>
</dbReference>
<feature type="domain" description="Reverse transcriptase Ty1/copia-type" evidence="5">
    <location>
        <begin position="968"/>
        <end position="1026"/>
    </location>
</feature>
<dbReference type="Pfam" id="PF25597">
    <property type="entry name" value="SH3_retrovirus"/>
    <property type="match status" value="1"/>
</dbReference>
<dbReference type="GO" id="GO:0046872">
    <property type="term" value="F:metal ion binding"/>
    <property type="evidence" value="ECO:0007669"/>
    <property type="project" value="UniProtKB-KW"/>
</dbReference>
<evidence type="ECO:0000256" key="1">
    <source>
        <dbReference type="ARBA" id="ARBA00022723"/>
    </source>
</evidence>
<gene>
    <name evidence="8" type="ORF">Tci_056644</name>
</gene>
<evidence type="ECO:0000313" key="8">
    <source>
        <dbReference type="EMBL" id="GEU84666.1"/>
    </source>
</evidence>
<dbReference type="InterPro" id="IPR025724">
    <property type="entry name" value="GAG-pre-integrase_dom"/>
</dbReference>
<feature type="domain" description="GAG-pre-integrase" evidence="6">
    <location>
        <begin position="574"/>
        <end position="647"/>
    </location>
</feature>
<feature type="region of interest" description="Disordered" evidence="4">
    <location>
        <begin position="766"/>
        <end position="785"/>
    </location>
</feature>
<evidence type="ECO:0000256" key="4">
    <source>
        <dbReference type="SAM" id="MobiDB-lite"/>
    </source>
</evidence>
<evidence type="ECO:0000259" key="6">
    <source>
        <dbReference type="Pfam" id="PF13976"/>
    </source>
</evidence>
<feature type="region of interest" description="Disordered" evidence="4">
    <location>
        <begin position="817"/>
        <end position="840"/>
    </location>
</feature>
<evidence type="ECO:0000259" key="7">
    <source>
        <dbReference type="Pfam" id="PF25597"/>
    </source>
</evidence>
<dbReference type="PANTHER" id="PTHR42648">
    <property type="entry name" value="TRANSPOSASE, PUTATIVE-RELATED"/>
    <property type="match status" value="1"/>
</dbReference>
<keyword evidence="1" id="KW-0479">Metal-binding</keyword>
<evidence type="ECO:0000256" key="2">
    <source>
        <dbReference type="ARBA" id="ARBA00022801"/>
    </source>
</evidence>
<dbReference type="InterPro" id="IPR057670">
    <property type="entry name" value="SH3_retrovirus"/>
</dbReference>
<dbReference type="InterPro" id="IPR013103">
    <property type="entry name" value="RVT_2"/>
</dbReference>
<evidence type="ECO:0000256" key="3">
    <source>
        <dbReference type="SAM" id="Coils"/>
    </source>
</evidence>
<accession>A0A6L2NEG0</accession>
<reference evidence="8" key="1">
    <citation type="journal article" date="2019" name="Sci. Rep.">
        <title>Draft genome of Tanacetum cinerariifolium, the natural source of mosquito coil.</title>
        <authorList>
            <person name="Yamashiro T."/>
            <person name="Shiraishi A."/>
            <person name="Satake H."/>
            <person name="Nakayama K."/>
        </authorList>
    </citation>
    <scope>NUCLEOTIDE SEQUENCE</scope>
</reference>
<keyword evidence="2" id="KW-0378">Hydrolase</keyword>
<feature type="coiled-coil region" evidence="3">
    <location>
        <begin position="841"/>
        <end position="872"/>
    </location>
</feature>
<organism evidence="8">
    <name type="scientific">Tanacetum cinerariifolium</name>
    <name type="common">Dalmatian daisy</name>
    <name type="synonym">Chrysanthemum cinerariifolium</name>
    <dbReference type="NCBI Taxonomy" id="118510"/>
    <lineage>
        <taxon>Eukaryota</taxon>
        <taxon>Viridiplantae</taxon>
        <taxon>Streptophyta</taxon>
        <taxon>Embryophyta</taxon>
        <taxon>Tracheophyta</taxon>
        <taxon>Spermatophyta</taxon>
        <taxon>Magnoliopsida</taxon>
        <taxon>eudicotyledons</taxon>
        <taxon>Gunneridae</taxon>
        <taxon>Pentapetalae</taxon>
        <taxon>asterids</taxon>
        <taxon>campanulids</taxon>
        <taxon>Asterales</taxon>
        <taxon>Asteraceae</taxon>
        <taxon>Asteroideae</taxon>
        <taxon>Anthemideae</taxon>
        <taxon>Anthemidinae</taxon>
        <taxon>Tanacetum</taxon>
    </lineage>
</organism>
<feature type="compositionally biased region" description="Basic and acidic residues" evidence="4">
    <location>
        <begin position="1362"/>
        <end position="1384"/>
    </location>
</feature>
<dbReference type="PANTHER" id="PTHR42648:SF32">
    <property type="entry name" value="RIBONUCLEASE H-LIKE DOMAIN, GAG-PRE-INTEGRASE DOMAIN PROTEIN-RELATED"/>
    <property type="match status" value="1"/>
</dbReference>
<dbReference type="InterPro" id="IPR039537">
    <property type="entry name" value="Retrotran_Ty1/copia-like"/>
</dbReference>